<keyword evidence="6" id="KW-0808">Transferase</keyword>
<feature type="transmembrane region" description="Helical" evidence="15">
    <location>
        <begin position="63"/>
        <end position="87"/>
    </location>
</feature>
<dbReference type="HAMAP" id="MF_00165">
    <property type="entry name" value="Thymidylate_kinase"/>
    <property type="match status" value="1"/>
</dbReference>
<evidence type="ECO:0000256" key="3">
    <source>
        <dbReference type="ARBA" id="ARBA00012980"/>
    </source>
</evidence>
<reference evidence="17" key="1">
    <citation type="submission" date="2020-05" db="EMBL/GenBank/DDBJ databases">
        <authorList>
            <person name="Chiriac C."/>
            <person name="Salcher M."/>
            <person name="Ghai R."/>
            <person name="Kavagutti S V."/>
        </authorList>
    </citation>
    <scope>NUCLEOTIDE SEQUENCE</scope>
</reference>
<dbReference type="SUPFAM" id="SSF52540">
    <property type="entry name" value="P-loop containing nucleoside triphosphate hydrolases"/>
    <property type="match status" value="1"/>
</dbReference>
<evidence type="ECO:0000256" key="6">
    <source>
        <dbReference type="ARBA" id="ARBA00022679"/>
    </source>
</evidence>
<evidence type="ECO:0000313" key="17">
    <source>
        <dbReference type="EMBL" id="CAB4696389.1"/>
    </source>
</evidence>
<evidence type="ECO:0000256" key="4">
    <source>
        <dbReference type="ARBA" id="ARBA00022448"/>
    </source>
</evidence>
<keyword evidence="7 15" id="KW-0812">Transmembrane</keyword>
<keyword evidence="13 15" id="KW-0472">Membrane</keyword>
<evidence type="ECO:0000256" key="15">
    <source>
        <dbReference type="SAM" id="Phobius"/>
    </source>
</evidence>
<dbReference type="GO" id="GO:0006233">
    <property type="term" value="P:dTDP biosynthetic process"/>
    <property type="evidence" value="ECO:0007669"/>
    <property type="project" value="InterPro"/>
</dbReference>
<evidence type="ECO:0000256" key="13">
    <source>
        <dbReference type="ARBA" id="ARBA00023136"/>
    </source>
</evidence>
<evidence type="ECO:0000256" key="7">
    <source>
        <dbReference type="ARBA" id="ARBA00022692"/>
    </source>
</evidence>
<dbReference type="Pfam" id="PF02223">
    <property type="entry name" value="Thymidylate_kin"/>
    <property type="match status" value="1"/>
</dbReference>
<dbReference type="EMBL" id="CAEZXV010000019">
    <property type="protein sequence ID" value="CAB4696389.1"/>
    <property type="molecule type" value="Genomic_DNA"/>
</dbReference>
<feature type="domain" description="Major facilitator superfamily (MFS) profile" evidence="16">
    <location>
        <begin position="19"/>
        <end position="438"/>
    </location>
</feature>
<feature type="transmembrane region" description="Helical" evidence="15">
    <location>
        <begin position="338"/>
        <end position="362"/>
    </location>
</feature>
<protein>
    <recommendedName>
        <fullName evidence="3">dTMP kinase</fullName>
        <ecNumber evidence="3">2.7.4.9</ecNumber>
    </recommendedName>
</protein>
<dbReference type="CDD" id="cd06173">
    <property type="entry name" value="MFS_MefA_like"/>
    <property type="match status" value="1"/>
</dbReference>
<accession>A0A6J6PC58</accession>
<evidence type="ECO:0000256" key="5">
    <source>
        <dbReference type="ARBA" id="ARBA00022475"/>
    </source>
</evidence>
<dbReference type="InterPro" id="IPR027417">
    <property type="entry name" value="P-loop_NTPase"/>
</dbReference>
<dbReference type="EC" id="2.7.4.9" evidence="3"/>
<keyword evidence="11" id="KW-0067">ATP-binding</keyword>
<keyword evidence="10" id="KW-0418">Kinase</keyword>
<evidence type="ECO:0000256" key="12">
    <source>
        <dbReference type="ARBA" id="ARBA00022989"/>
    </source>
</evidence>
<dbReference type="GO" id="GO:0022857">
    <property type="term" value="F:transmembrane transporter activity"/>
    <property type="evidence" value="ECO:0007669"/>
    <property type="project" value="InterPro"/>
</dbReference>
<feature type="transmembrane region" description="Helical" evidence="15">
    <location>
        <begin position="251"/>
        <end position="270"/>
    </location>
</feature>
<feature type="transmembrane region" description="Helical" evidence="15">
    <location>
        <begin position="410"/>
        <end position="432"/>
    </location>
</feature>
<evidence type="ECO:0000256" key="9">
    <source>
        <dbReference type="ARBA" id="ARBA00022741"/>
    </source>
</evidence>
<comment type="subcellular location">
    <subcellularLocation>
        <location evidence="1">Cell membrane</location>
        <topology evidence="1">Multi-pass membrane protein</topology>
    </subcellularLocation>
</comment>
<dbReference type="GO" id="GO:0005524">
    <property type="term" value="F:ATP binding"/>
    <property type="evidence" value="ECO:0007669"/>
    <property type="project" value="UniProtKB-KW"/>
</dbReference>
<dbReference type="GO" id="GO:0005886">
    <property type="term" value="C:plasma membrane"/>
    <property type="evidence" value="ECO:0007669"/>
    <property type="project" value="UniProtKB-SubCell"/>
</dbReference>
<evidence type="ECO:0000256" key="2">
    <source>
        <dbReference type="ARBA" id="ARBA00009776"/>
    </source>
</evidence>
<dbReference type="InterPro" id="IPR020846">
    <property type="entry name" value="MFS_dom"/>
</dbReference>
<feature type="transmembrane region" description="Helical" evidence="15">
    <location>
        <begin position="314"/>
        <end position="332"/>
    </location>
</feature>
<feature type="transmembrane region" description="Helical" evidence="15">
    <location>
        <begin position="282"/>
        <end position="302"/>
    </location>
</feature>
<dbReference type="InterPro" id="IPR010290">
    <property type="entry name" value="TM_effector"/>
</dbReference>
<dbReference type="InterPro" id="IPR018095">
    <property type="entry name" value="Thymidylate_kin_CS"/>
</dbReference>
<dbReference type="InterPro" id="IPR039430">
    <property type="entry name" value="Thymidylate_kin-like_dom"/>
</dbReference>
<evidence type="ECO:0000259" key="16">
    <source>
        <dbReference type="PROSITE" id="PS50850"/>
    </source>
</evidence>
<dbReference type="AlphaFoldDB" id="A0A6J6PC58"/>
<keyword evidence="8" id="KW-0545">Nucleotide biosynthesis</keyword>
<dbReference type="InterPro" id="IPR018094">
    <property type="entry name" value="Thymidylate_kinase"/>
</dbReference>
<dbReference type="FunFam" id="3.40.50.300:FF:000225">
    <property type="entry name" value="Thymidylate kinase"/>
    <property type="match status" value="1"/>
</dbReference>
<comment type="similarity">
    <text evidence="2">Belongs to the thymidylate kinase family.</text>
</comment>
<proteinExistence type="inferred from homology"/>
<dbReference type="PROSITE" id="PS50850">
    <property type="entry name" value="MFS"/>
    <property type="match status" value="1"/>
</dbReference>
<dbReference type="Pfam" id="PF05977">
    <property type="entry name" value="MFS_3"/>
    <property type="match status" value="1"/>
</dbReference>
<organism evidence="17">
    <name type="scientific">freshwater metagenome</name>
    <dbReference type="NCBI Taxonomy" id="449393"/>
    <lineage>
        <taxon>unclassified sequences</taxon>
        <taxon>metagenomes</taxon>
        <taxon>ecological metagenomes</taxon>
    </lineage>
</organism>
<evidence type="ECO:0000256" key="11">
    <source>
        <dbReference type="ARBA" id="ARBA00022840"/>
    </source>
</evidence>
<name>A0A6J6PC58_9ZZZZ</name>
<dbReference type="InterPro" id="IPR036259">
    <property type="entry name" value="MFS_trans_sf"/>
</dbReference>
<keyword evidence="5" id="KW-1003">Cell membrane</keyword>
<dbReference type="Gene3D" id="3.40.50.300">
    <property type="entry name" value="P-loop containing nucleotide triphosphate hydrolases"/>
    <property type="match status" value="1"/>
</dbReference>
<keyword evidence="4" id="KW-0813">Transport</keyword>
<dbReference type="PANTHER" id="PTHR43266:SF2">
    <property type="entry name" value="MAJOR FACILITATOR SUPERFAMILY (MFS) PROFILE DOMAIN-CONTAINING PROTEIN"/>
    <property type="match status" value="1"/>
</dbReference>
<feature type="transmembrane region" description="Helical" evidence="15">
    <location>
        <begin position="374"/>
        <end position="398"/>
    </location>
</feature>
<dbReference type="PANTHER" id="PTHR43266">
    <property type="entry name" value="MACROLIDE-EFFLUX PROTEIN"/>
    <property type="match status" value="1"/>
</dbReference>
<comment type="catalytic activity">
    <reaction evidence="14">
        <text>dTMP + ATP = dTDP + ADP</text>
        <dbReference type="Rhea" id="RHEA:13517"/>
        <dbReference type="ChEBI" id="CHEBI:30616"/>
        <dbReference type="ChEBI" id="CHEBI:58369"/>
        <dbReference type="ChEBI" id="CHEBI:63528"/>
        <dbReference type="ChEBI" id="CHEBI:456216"/>
        <dbReference type="EC" id="2.7.4.9"/>
    </reaction>
</comment>
<keyword evidence="12 15" id="KW-1133">Transmembrane helix</keyword>
<dbReference type="Gene3D" id="1.20.1250.20">
    <property type="entry name" value="MFS general substrate transporter like domains"/>
    <property type="match status" value="2"/>
</dbReference>
<dbReference type="CDD" id="cd01672">
    <property type="entry name" value="TMPK"/>
    <property type="match status" value="1"/>
</dbReference>
<sequence length="681" mass="73798">MPNSLPYPAAPAASESRSVLAIPAFRKLWNSMAFSSFGDWLGLLATTAMAQELSNGNYSKANFAIAGVFIVRLLPAVILGPIAGVIADRFDRRRLMIFCDIFRFGLYLSIPIVGNYFWLYTATVLVECFTLFWSPAKEATVPNMVPKNKLESANQVSLLAAYGTAPIAAIVFSLLALVSTAVSKFLPAGYSSTSDIALYIDAISFLYTAWIVYRLREIPKGAASKSTANENIGKSLFEGFKFVSGSKVIRGLIFGMLGAFFAAGAVIGLARTFVGDLNAGDAAYGILFGAVFAGLALGISLGPKVFAQFSRRRIFGAALTISSFFLILLALITNLVLAIFITIILGAFAGVSWVSGFTMLGLEVADEVRGRTFAFVQSLIRVSLVLVLAIAPVIAAAIGRHTFKFENFEVTYNGAAFTMLAAGIIGVTVGTISYRTMRDRPTVSLWSDILAASRGELGGITGATHTGVFISFEGGEGSGKSTQTELLKTFLESKGEKVLLSREPGGTPLGKKLREILLDNQTGNISPRAEALMYAADRAHHVYSLIRPALEAGEVVISDRYLDSSVAYQGAGRVLQPSEVARISRWATENLAPTLTVVMDIPAEVGLSRLKSLDRLEAEPLAFHERIRQEFLNIANSDPERYFVVDATQDKSVIHEQIIERVLQIPLLSQNQNEKKRFRRQ</sequence>
<dbReference type="GO" id="GO:0004798">
    <property type="term" value="F:dTMP kinase activity"/>
    <property type="evidence" value="ECO:0007669"/>
    <property type="project" value="UniProtKB-EC"/>
</dbReference>
<evidence type="ECO:0000256" key="1">
    <source>
        <dbReference type="ARBA" id="ARBA00004651"/>
    </source>
</evidence>
<gene>
    <name evidence="17" type="ORF">UFOPK2598_00343</name>
</gene>
<evidence type="ECO:0000256" key="14">
    <source>
        <dbReference type="ARBA" id="ARBA00048743"/>
    </source>
</evidence>
<evidence type="ECO:0000256" key="10">
    <source>
        <dbReference type="ARBA" id="ARBA00022777"/>
    </source>
</evidence>
<keyword evidence="9" id="KW-0547">Nucleotide-binding</keyword>
<evidence type="ECO:0000256" key="8">
    <source>
        <dbReference type="ARBA" id="ARBA00022727"/>
    </source>
</evidence>
<dbReference type="PROSITE" id="PS01331">
    <property type="entry name" value="THYMIDYLATE_KINASE"/>
    <property type="match status" value="1"/>
</dbReference>
<feature type="transmembrane region" description="Helical" evidence="15">
    <location>
        <begin position="156"/>
        <end position="176"/>
    </location>
</feature>
<dbReference type="SUPFAM" id="SSF103473">
    <property type="entry name" value="MFS general substrate transporter"/>
    <property type="match status" value="1"/>
</dbReference>
<dbReference type="NCBIfam" id="TIGR00041">
    <property type="entry name" value="DTMP_kinase"/>
    <property type="match status" value="1"/>
</dbReference>